<dbReference type="SUPFAM" id="SSF57903">
    <property type="entry name" value="FYVE/PHD zinc finger"/>
    <property type="match status" value="1"/>
</dbReference>
<proteinExistence type="predicted"/>
<sequence length="74" mass="8002">MASKKRGTAAADKKPPAELAHQGWSKTERLRGRVPGSHLIDSSSDVCPGCGNRLDFWACEAVCHLCGLKFTCDE</sequence>
<gene>
    <name evidence="2" type="ORF">METZ01_LOCUS464901</name>
</gene>
<evidence type="ECO:0000313" key="2">
    <source>
        <dbReference type="EMBL" id="SVE12047.1"/>
    </source>
</evidence>
<reference evidence="2" key="1">
    <citation type="submission" date="2018-05" db="EMBL/GenBank/DDBJ databases">
        <authorList>
            <person name="Lanie J.A."/>
            <person name="Ng W.-L."/>
            <person name="Kazmierczak K.M."/>
            <person name="Andrzejewski T.M."/>
            <person name="Davidsen T.M."/>
            <person name="Wayne K.J."/>
            <person name="Tettelin H."/>
            <person name="Glass J.I."/>
            <person name="Rusch D."/>
            <person name="Podicherti R."/>
            <person name="Tsui H.-C.T."/>
            <person name="Winkler M.E."/>
        </authorList>
    </citation>
    <scope>NUCLEOTIDE SEQUENCE</scope>
</reference>
<protein>
    <submittedName>
        <fullName evidence="2">Uncharacterized protein</fullName>
    </submittedName>
</protein>
<dbReference type="EMBL" id="UINC01195464">
    <property type="protein sequence ID" value="SVE12047.1"/>
    <property type="molecule type" value="Genomic_DNA"/>
</dbReference>
<feature type="region of interest" description="Disordered" evidence="1">
    <location>
        <begin position="1"/>
        <end position="27"/>
    </location>
</feature>
<accession>A0A383AW27</accession>
<organism evidence="2">
    <name type="scientific">marine metagenome</name>
    <dbReference type="NCBI Taxonomy" id="408172"/>
    <lineage>
        <taxon>unclassified sequences</taxon>
        <taxon>metagenomes</taxon>
        <taxon>ecological metagenomes</taxon>
    </lineage>
</organism>
<name>A0A383AW27_9ZZZZ</name>
<dbReference type="AlphaFoldDB" id="A0A383AW27"/>
<evidence type="ECO:0000256" key="1">
    <source>
        <dbReference type="SAM" id="MobiDB-lite"/>
    </source>
</evidence>
<dbReference type="InterPro" id="IPR011011">
    <property type="entry name" value="Znf_FYVE_PHD"/>
</dbReference>